<protein>
    <submittedName>
        <fullName evidence="2 4">Uncharacterized protein</fullName>
    </submittedName>
</protein>
<evidence type="ECO:0000313" key="4">
    <source>
        <dbReference type="WBParaSite" id="SSLN_0001112801-mRNA-1"/>
    </source>
</evidence>
<dbReference type="Proteomes" id="UP000275846">
    <property type="component" value="Unassembled WGS sequence"/>
</dbReference>
<dbReference type="EMBL" id="UYSU01036042">
    <property type="protein sequence ID" value="VDL97095.1"/>
    <property type="molecule type" value="Genomic_DNA"/>
</dbReference>
<proteinExistence type="predicted"/>
<feature type="compositionally biased region" description="Low complexity" evidence="1">
    <location>
        <begin position="115"/>
        <end position="127"/>
    </location>
</feature>
<dbReference type="OrthoDB" id="8669871at2759"/>
<dbReference type="WBParaSite" id="SSLN_0001112801-mRNA-1">
    <property type="protein sequence ID" value="SSLN_0001112801-mRNA-1"/>
    <property type="gene ID" value="SSLN_0001112801"/>
</dbReference>
<accession>A0A183T2L2</accession>
<gene>
    <name evidence="2" type="ORF">SSLN_LOCUS10710</name>
</gene>
<reference evidence="4" key="1">
    <citation type="submission" date="2016-06" db="UniProtKB">
        <authorList>
            <consortium name="WormBaseParasite"/>
        </authorList>
    </citation>
    <scope>IDENTIFICATION</scope>
</reference>
<evidence type="ECO:0000313" key="3">
    <source>
        <dbReference type="Proteomes" id="UP000275846"/>
    </source>
</evidence>
<name>A0A183T2L2_SCHSO</name>
<sequence length="127" mass="13929">MFIHDSGIYRNSDNTDTPCKPYVPAILTTIATATPLPRMQPRSPSRFLLPKLHLQIHLTYRPGRSPANPLHGGWSRHCQHHQPSPLAVTAAPTTTRTSTSPSPTTDENSSDAWSTTTTTTTATRNVD</sequence>
<dbReference type="AlphaFoldDB" id="A0A183T2L2"/>
<evidence type="ECO:0000313" key="2">
    <source>
        <dbReference type="EMBL" id="VDL97095.1"/>
    </source>
</evidence>
<feature type="compositionally biased region" description="Low complexity" evidence="1">
    <location>
        <begin position="83"/>
        <end position="105"/>
    </location>
</feature>
<reference evidence="2 3" key="2">
    <citation type="submission" date="2018-11" db="EMBL/GenBank/DDBJ databases">
        <authorList>
            <consortium name="Pathogen Informatics"/>
        </authorList>
    </citation>
    <scope>NUCLEOTIDE SEQUENCE [LARGE SCALE GENOMIC DNA]</scope>
    <source>
        <strain evidence="2 3">NST_G2</strain>
    </source>
</reference>
<evidence type="ECO:0000256" key="1">
    <source>
        <dbReference type="SAM" id="MobiDB-lite"/>
    </source>
</evidence>
<feature type="region of interest" description="Disordered" evidence="1">
    <location>
        <begin position="63"/>
        <end position="127"/>
    </location>
</feature>
<organism evidence="4">
    <name type="scientific">Schistocephalus solidus</name>
    <name type="common">Tapeworm</name>
    <dbReference type="NCBI Taxonomy" id="70667"/>
    <lineage>
        <taxon>Eukaryota</taxon>
        <taxon>Metazoa</taxon>
        <taxon>Spiralia</taxon>
        <taxon>Lophotrochozoa</taxon>
        <taxon>Platyhelminthes</taxon>
        <taxon>Cestoda</taxon>
        <taxon>Eucestoda</taxon>
        <taxon>Diphyllobothriidea</taxon>
        <taxon>Diphyllobothriidae</taxon>
        <taxon>Schistocephalus</taxon>
    </lineage>
</organism>
<keyword evidence="3" id="KW-1185">Reference proteome</keyword>